<evidence type="ECO:0000313" key="3">
    <source>
        <dbReference type="Proteomes" id="UP000729402"/>
    </source>
</evidence>
<evidence type="ECO:0000256" key="1">
    <source>
        <dbReference type="SAM" id="Phobius"/>
    </source>
</evidence>
<gene>
    <name evidence="2" type="ORF">GUJ93_ZPchr0001g31464</name>
</gene>
<dbReference type="EMBL" id="JAAALK010000288">
    <property type="protein sequence ID" value="KAG8053052.1"/>
    <property type="molecule type" value="Genomic_DNA"/>
</dbReference>
<reference evidence="2" key="2">
    <citation type="submission" date="2021-02" db="EMBL/GenBank/DDBJ databases">
        <authorList>
            <person name="Kimball J.A."/>
            <person name="Haas M.W."/>
            <person name="Macchietto M."/>
            <person name="Kono T."/>
            <person name="Duquette J."/>
            <person name="Shao M."/>
        </authorList>
    </citation>
    <scope>NUCLEOTIDE SEQUENCE</scope>
    <source>
        <tissue evidence="2">Fresh leaf tissue</tissue>
    </source>
</reference>
<evidence type="ECO:0000313" key="2">
    <source>
        <dbReference type="EMBL" id="KAG8053052.1"/>
    </source>
</evidence>
<accession>A0A8J5RPE4</accession>
<protein>
    <submittedName>
        <fullName evidence="2">Uncharacterized protein</fullName>
    </submittedName>
</protein>
<sequence>MKGKEVHSCWKAALLVLYVLALPSRFVIFAVRFFLDCSSPPAAGKGARLIVASGRRERNRVFVLFYCRNKTRWRETKIRIISILFHSLVDLTWASVLTNLGKYEKAHGVANKVS</sequence>
<dbReference type="AlphaFoldDB" id="A0A8J5RPE4"/>
<keyword evidence="1" id="KW-0812">Transmembrane</keyword>
<keyword evidence="3" id="KW-1185">Reference proteome</keyword>
<feature type="transmembrane region" description="Helical" evidence="1">
    <location>
        <begin position="12"/>
        <end position="35"/>
    </location>
</feature>
<proteinExistence type="predicted"/>
<keyword evidence="1" id="KW-1133">Transmembrane helix</keyword>
<reference evidence="2" key="1">
    <citation type="journal article" date="2021" name="bioRxiv">
        <title>Whole Genome Assembly and Annotation of Northern Wild Rice, Zizania palustris L., Supports a Whole Genome Duplication in the Zizania Genus.</title>
        <authorList>
            <person name="Haas M."/>
            <person name="Kono T."/>
            <person name="Macchietto M."/>
            <person name="Millas R."/>
            <person name="McGilp L."/>
            <person name="Shao M."/>
            <person name="Duquette J."/>
            <person name="Hirsch C.N."/>
            <person name="Kimball J."/>
        </authorList>
    </citation>
    <scope>NUCLEOTIDE SEQUENCE</scope>
    <source>
        <tissue evidence="2">Fresh leaf tissue</tissue>
    </source>
</reference>
<dbReference type="Proteomes" id="UP000729402">
    <property type="component" value="Unassembled WGS sequence"/>
</dbReference>
<name>A0A8J5RPE4_ZIZPA</name>
<comment type="caution">
    <text evidence="2">The sequence shown here is derived from an EMBL/GenBank/DDBJ whole genome shotgun (WGS) entry which is preliminary data.</text>
</comment>
<keyword evidence="1" id="KW-0472">Membrane</keyword>
<organism evidence="2 3">
    <name type="scientific">Zizania palustris</name>
    <name type="common">Northern wild rice</name>
    <dbReference type="NCBI Taxonomy" id="103762"/>
    <lineage>
        <taxon>Eukaryota</taxon>
        <taxon>Viridiplantae</taxon>
        <taxon>Streptophyta</taxon>
        <taxon>Embryophyta</taxon>
        <taxon>Tracheophyta</taxon>
        <taxon>Spermatophyta</taxon>
        <taxon>Magnoliopsida</taxon>
        <taxon>Liliopsida</taxon>
        <taxon>Poales</taxon>
        <taxon>Poaceae</taxon>
        <taxon>BOP clade</taxon>
        <taxon>Oryzoideae</taxon>
        <taxon>Oryzeae</taxon>
        <taxon>Zizaniinae</taxon>
        <taxon>Zizania</taxon>
    </lineage>
</organism>